<organism evidence="1 2">
    <name type="scientific">Spirosoma agri</name>
    <dbReference type="NCBI Taxonomy" id="1987381"/>
    <lineage>
        <taxon>Bacteria</taxon>
        <taxon>Pseudomonadati</taxon>
        <taxon>Bacteroidota</taxon>
        <taxon>Cytophagia</taxon>
        <taxon>Cytophagales</taxon>
        <taxon>Cytophagaceae</taxon>
        <taxon>Spirosoma</taxon>
    </lineage>
</organism>
<sequence>MHTSLRFFSKGFVREVYRSGLFLIVLLYTSLLAQAQAIRYVKPVASGSGSGNSWASASGDLQAMIDASSAGQQVWVAAGVYKPTSTTTRNTSFAMKNGMAIYGGIAGSEMVLTQRPAINPVSGQPSSSTL</sequence>
<keyword evidence="2" id="KW-1185">Reference proteome</keyword>
<dbReference type="Proteomes" id="UP000477386">
    <property type="component" value="Unassembled WGS sequence"/>
</dbReference>
<comment type="caution">
    <text evidence="1">The sequence shown here is derived from an EMBL/GenBank/DDBJ whole genome shotgun (WGS) entry which is preliminary data.</text>
</comment>
<dbReference type="Gene3D" id="2.160.20.10">
    <property type="entry name" value="Single-stranded right-handed beta-helix, Pectin lyase-like"/>
    <property type="match status" value="1"/>
</dbReference>
<evidence type="ECO:0000313" key="2">
    <source>
        <dbReference type="Proteomes" id="UP000477386"/>
    </source>
</evidence>
<dbReference type="EMBL" id="JAAGNZ010000003">
    <property type="protein sequence ID" value="NEU70287.1"/>
    <property type="molecule type" value="Genomic_DNA"/>
</dbReference>
<dbReference type="InterPro" id="IPR011050">
    <property type="entry name" value="Pectin_lyase_fold/virulence"/>
</dbReference>
<accession>A0A6M0IQV7</accession>
<name>A0A6M0IQV7_9BACT</name>
<dbReference type="SUPFAM" id="SSF51126">
    <property type="entry name" value="Pectin lyase-like"/>
    <property type="match status" value="1"/>
</dbReference>
<gene>
    <name evidence="1" type="ORF">GK091_25655</name>
</gene>
<dbReference type="RefSeq" id="WP_164043583.1">
    <property type="nucleotide sequence ID" value="NZ_JAAGNZ010000003.1"/>
</dbReference>
<evidence type="ECO:0008006" key="3">
    <source>
        <dbReference type="Google" id="ProtNLM"/>
    </source>
</evidence>
<proteinExistence type="predicted"/>
<dbReference type="InterPro" id="IPR012334">
    <property type="entry name" value="Pectin_lyas_fold"/>
</dbReference>
<evidence type="ECO:0000313" key="1">
    <source>
        <dbReference type="EMBL" id="NEU70287.1"/>
    </source>
</evidence>
<reference evidence="1 2" key="1">
    <citation type="submission" date="2020-02" db="EMBL/GenBank/DDBJ databases">
        <title>Draft genome sequence of two Spirosoma agri KCTC 52727 and Spirosoma terrae KCTC 52035.</title>
        <authorList>
            <person name="Rojas J."/>
            <person name="Ambika Manirajan B."/>
            <person name="Ratering S."/>
            <person name="Suarez C."/>
            <person name="Schnell S."/>
        </authorList>
    </citation>
    <scope>NUCLEOTIDE SEQUENCE [LARGE SCALE GENOMIC DNA]</scope>
    <source>
        <strain evidence="1 2">KCTC 52727</strain>
    </source>
</reference>
<dbReference type="AlphaFoldDB" id="A0A6M0IQV7"/>
<protein>
    <recommendedName>
        <fullName evidence="3">DUF1565 domain-containing protein</fullName>
    </recommendedName>
</protein>